<dbReference type="EMBL" id="JABFYL010000040">
    <property type="protein sequence ID" value="NVN52046.1"/>
    <property type="molecule type" value="Genomic_DNA"/>
</dbReference>
<evidence type="ECO:0000313" key="2">
    <source>
        <dbReference type="Proteomes" id="UP000570517"/>
    </source>
</evidence>
<accession>A0A850PWZ2</accession>
<protein>
    <submittedName>
        <fullName evidence="1">Uncharacterized protein</fullName>
    </submittedName>
</protein>
<evidence type="ECO:0000313" key="1">
    <source>
        <dbReference type="EMBL" id="NVN52046.1"/>
    </source>
</evidence>
<sequence>MPAESFGPLYRQSAYMNQYPPMALGDYQDLPARAYQARQQTRERREQFARRLANTIVIKEGVSSQATVFEAEALHIVSTTLAGELPPRDLIELLRVPVVQLRDRRRDAPELGYYCGLLVRTLSMAASKLDNYTGAFHQTNRAHRAYEYTDGAAASAGVRSEAMQQVYLQECGQLIRNVEAGLVESDPDARARQLTGEPPETALDPDLELTPMRIIARAGAEAGRRACMILDDIRLARALDPTPDPEQRTLAVTSWVLTADIMYMRALLLASLLEMCVPQGNRDAHPPYLDEVGRMYRRITEVSLADLRHPKLTVPHRMDLTRNVLLWSFMTHSRHPYVKSRDQLTKVRDGLPRYFVEAVGGRLDTVACSHALAENNHNAGILDNLGRSDPYRCLIDLSGPQAASYGSWLAGRHAYRRSRIDTDPDLELLDVRAANASIRRRLRHAAHMVRRSGRYPNVFRGLA</sequence>
<comment type="caution">
    <text evidence="1">The sequence shown here is derived from an EMBL/GenBank/DDBJ whole genome shotgun (WGS) entry which is preliminary data.</text>
</comment>
<organism evidence="1 2">
    <name type="scientific">Mycolicibacterium hippocampi</name>
    <dbReference type="NCBI Taxonomy" id="659824"/>
    <lineage>
        <taxon>Bacteria</taxon>
        <taxon>Bacillati</taxon>
        <taxon>Actinomycetota</taxon>
        <taxon>Actinomycetes</taxon>
        <taxon>Mycobacteriales</taxon>
        <taxon>Mycobacteriaceae</taxon>
        <taxon>Mycolicibacterium</taxon>
    </lineage>
</organism>
<proteinExistence type="predicted"/>
<dbReference type="Proteomes" id="UP000570517">
    <property type="component" value="Unassembled WGS sequence"/>
</dbReference>
<reference evidence="1 2" key="1">
    <citation type="submission" date="2020-05" db="EMBL/GenBank/DDBJ databases">
        <title>Draft genome sequence of Mycobacterium hippocampi DL, isolated from European seabass, Dicentrarchus labrax, reared in fish farms.</title>
        <authorList>
            <person name="Stathopoulou P."/>
            <person name="Asimakis E."/>
            <person name="Tzokas K."/>
            <person name="Batargias C."/>
            <person name="Tsiamis G."/>
        </authorList>
    </citation>
    <scope>NUCLEOTIDE SEQUENCE [LARGE SCALE GENOMIC DNA]</scope>
    <source>
        <strain evidence="1 2">DL</strain>
    </source>
</reference>
<dbReference type="RefSeq" id="WP_178360332.1">
    <property type="nucleotide sequence ID" value="NZ_JABFYL010000040.1"/>
</dbReference>
<keyword evidence="2" id="KW-1185">Reference proteome</keyword>
<gene>
    <name evidence="1" type="ORF">HLY00_4105</name>
</gene>
<name>A0A850PWZ2_9MYCO</name>
<dbReference type="AlphaFoldDB" id="A0A850PWZ2"/>